<dbReference type="RefSeq" id="WP_167036535.1">
    <property type="nucleotide sequence ID" value="NZ_BAAANA010000001.1"/>
</dbReference>
<dbReference type="Proteomes" id="UP000543598">
    <property type="component" value="Unassembled WGS sequence"/>
</dbReference>
<evidence type="ECO:0000313" key="3">
    <source>
        <dbReference type="Proteomes" id="UP000543598"/>
    </source>
</evidence>
<dbReference type="InterPro" id="IPR029058">
    <property type="entry name" value="AB_hydrolase_fold"/>
</dbReference>
<dbReference type="InterPro" id="IPR010427">
    <property type="entry name" value="DUF1023"/>
</dbReference>
<accession>A0A7Y2Q1M2</accession>
<dbReference type="Gene3D" id="3.40.50.1820">
    <property type="entry name" value="alpha/beta hydrolase"/>
    <property type="match status" value="1"/>
</dbReference>
<evidence type="ECO:0000259" key="1">
    <source>
        <dbReference type="Pfam" id="PF06259"/>
    </source>
</evidence>
<reference evidence="2 3" key="1">
    <citation type="submission" date="2020-05" db="EMBL/GenBank/DDBJ databases">
        <title>MicrobeNet Type strains.</title>
        <authorList>
            <person name="Nicholson A.C."/>
        </authorList>
    </citation>
    <scope>NUCLEOTIDE SEQUENCE [LARGE SCALE GENOMIC DNA]</scope>
    <source>
        <strain evidence="2 3">JCM 14282</strain>
    </source>
</reference>
<sequence>MTDGVDLRSGGRVAVDTVTLRTAAGDFDRIAAELSDVQRLAGSARDILYGVAGTEDAAASAGDVFRRTLGAFGSARSFALRLRAVAAIYELSELDAQRAAAGNDPAALRALEAARRSLEDDVAAYAALDPRGAGELDAWRGGGFWAADLVWQAGAAWGADPFGMGLFAGVGSAAITAGFWGALDLSGAGRIGRGDRLTGQVKPVRLGVVATDAKAVAPASLAAATARVPHGGAGRVRVETYTMSDGSRQFAVYVSGTVSQSISGGVDPFDNESNLQLYHGEPSASYEAVLEALRASGAEPGDTVHAFGHSQGGMIASYLAIDGEFEVSTIVTAGSPVEADVGPSTLSVQLRHGDDLISALAGGGHDDAVGAPGSFIAERIADPAPGPHDLELPAHGLGEYVTTAERVDASSDPRVEGIRDVLAELAQAESVSSTLYSAVRVSASSADEG</sequence>
<keyword evidence="3" id="KW-1185">Reference proteome</keyword>
<organism evidence="2 3">
    <name type="scientific">Microbacterium ulmi</name>
    <dbReference type="NCBI Taxonomy" id="179095"/>
    <lineage>
        <taxon>Bacteria</taxon>
        <taxon>Bacillati</taxon>
        <taxon>Actinomycetota</taxon>
        <taxon>Actinomycetes</taxon>
        <taxon>Micrococcales</taxon>
        <taxon>Microbacteriaceae</taxon>
        <taxon>Microbacterium</taxon>
    </lineage>
</organism>
<dbReference type="Pfam" id="PF06259">
    <property type="entry name" value="Abhydrolase_8"/>
    <property type="match status" value="1"/>
</dbReference>
<dbReference type="EMBL" id="JABEMB010000011">
    <property type="protein sequence ID" value="NNH04075.1"/>
    <property type="molecule type" value="Genomic_DNA"/>
</dbReference>
<evidence type="ECO:0000313" key="2">
    <source>
        <dbReference type="EMBL" id="NNH04075.1"/>
    </source>
</evidence>
<name>A0A7Y2Q1M2_9MICO</name>
<dbReference type="AlphaFoldDB" id="A0A7Y2Q1M2"/>
<gene>
    <name evidence="2" type="ORF">HLA99_09465</name>
</gene>
<protein>
    <recommendedName>
        <fullName evidence="1">DUF1023 domain-containing protein</fullName>
    </recommendedName>
</protein>
<proteinExistence type="predicted"/>
<feature type="domain" description="DUF1023" evidence="1">
    <location>
        <begin position="285"/>
        <end position="349"/>
    </location>
</feature>
<comment type="caution">
    <text evidence="2">The sequence shown here is derived from an EMBL/GenBank/DDBJ whole genome shotgun (WGS) entry which is preliminary data.</text>
</comment>
<dbReference type="SUPFAM" id="SSF53474">
    <property type="entry name" value="alpha/beta-Hydrolases"/>
    <property type="match status" value="1"/>
</dbReference>